<feature type="transmembrane region" description="Helical" evidence="1">
    <location>
        <begin position="42"/>
        <end position="63"/>
    </location>
</feature>
<reference evidence="3" key="1">
    <citation type="submission" date="2011-07" db="EMBL/GenBank/DDBJ databases">
        <authorList>
            <consortium name="Caenorhabditis brenneri Sequencing and Analysis Consortium"/>
            <person name="Wilson R.K."/>
        </authorList>
    </citation>
    <scope>NUCLEOTIDE SEQUENCE [LARGE SCALE GENOMIC DNA]</scope>
    <source>
        <strain evidence="3">PB2801</strain>
    </source>
</reference>
<dbReference type="EMBL" id="GL379797">
    <property type="protein sequence ID" value="EGT32497.1"/>
    <property type="molecule type" value="Genomic_DNA"/>
</dbReference>
<proteinExistence type="predicted"/>
<sequence length="253" mass="29460">MTHIIENTDPLSTIPRSHVLLYILNFCNYDCNFLHYSRSKRLFVSIFILHSVSKLYILNSYILSITHRNTGKEVQASTEEMGFHCTFCGSTVENSQFQSASDSGKRTDKSKIGDSFFGNRIFLLEHHHFDNDGYTMDEVSADQSEECIDFLEFFVLFDVSNGEPVSRKKSPRFFQITLLIPIIRQVNNDPLNLPDNFNIYVSSLFILSFLWVFSAYVSNSELIREWVDMHDGVQKKKKKKKKKSRMTMKVLKY</sequence>
<feature type="transmembrane region" description="Helical" evidence="1">
    <location>
        <begin position="197"/>
        <end position="217"/>
    </location>
</feature>
<dbReference type="AlphaFoldDB" id="G0MJ79"/>
<dbReference type="Proteomes" id="UP000008068">
    <property type="component" value="Unassembled WGS sequence"/>
</dbReference>
<dbReference type="InParanoid" id="G0MJ79"/>
<evidence type="ECO:0000313" key="2">
    <source>
        <dbReference type="EMBL" id="EGT32497.1"/>
    </source>
</evidence>
<keyword evidence="3" id="KW-1185">Reference proteome</keyword>
<dbReference type="HOGENOM" id="CLU_1099317_0_0_1"/>
<name>G0MJ79_CAEBE</name>
<protein>
    <submittedName>
        <fullName evidence="2">Uncharacterized protein</fullName>
    </submittedName>
</protein>
<accession>G0MJ79</accession>
<keyword evidence="1" id="KW-1133">Transmembrane helix</keyword>
<gene>
    <name evidence="2" type="ORF">CAEBREN_17760</name>
</gene>
<evidence type="ECO:0000313" key="3">
    <source>
        <dbReference type="Proteomes" id="UP000008068"/>
    </source>
</evidence>
<keyword evidence="1" id="KW-0472">Membrane</keyword>
<organism evidence="3">
    <name type="scientific">Caenorhabditis brenneri</name>
    <name type="common">Nematode worm</name>
    <dbReference type="NCBI Taxonomy" id="135651"/>
    <lineage>
        <taxon>Eukaryota</taxon>
        <taxon>Metazoa</taxon>
        <taxon>Ecdysozoa</taxon>
        <taxon>Nematoda</taxon>
        <taxon>Chromadorea</taxon>
        <taxon>Rhabditida</taxon>
        <taxon>Rhabditina</taxon>
        <taxon>Rhabditomorpha</taxon>
        <taxon>Rhabditoidea</taxon>
        <taxon>Rhabditidae</taxon>
        <taxon>Peloderinae</taxon>
        <taxon>Caenorhabditis</taxon>
    </lineage>
</organism>
<evidence type="ECO:0000256" key="1">
    <source>
        <dbReference type="SAM" id="Phobius"/>
    </source>
</evidence>
<keyword evidence="1" id="KW-0812">Transmembrane</keyword>